<evidence type="ECO:0000256" key="5">
    <source>
        <dbReference type="SAM" id="MobiDB-lite"/>
    </source>
</evidence>
<dbReference type="PROSITE" id="PS50197">
    <property type="entry name" value="BEACH"/>
    <property type="match status" value="1"/>
</dbReference>
<dbReference type="InterPro" id="IPR036372">
    <property type="entry name" value="BEACH_dom_sf"/>
</dbReference>
<feature type="repeat" description="WD" evidence="4">
    <location>
        <begin position="1710"/>
        <end position="1741"/>
    </location>
</feature>
<dbReference type="SUPFAM" id="SSF81837">
    <property type="entry name" value="BEACH domain"/>
    <property type="match status" value="1"/>
</dbReference>
<feature type="compositionally biased region" description="Acidic residues" evidence="5">
    <location>
        <begin position="1229"/>
        <end position="1239"/>
    </location>
</feature>
<organism evidence="7 8">
    <name type="scientific">Oryzias latipes</name>
    <name type="common">Japanese rice fish</name>
    <name type="synonym">Japanese killifish</name>
    <dbReference type="NCBI Taxonomy" id="8090"/>
    <lineage>
        <taxon>Eukaryota</taxon>
        <taxon>Metazoa</taxon>
        <taxon>Chordata</taxon>
        <taxon>Craniata</taxon>
        <taxon>Vertebrata</taxon>
        <taxon>Euteleostomi</taxon>
        <taxon>Actinopterygii</taxon>
        <taxon>Neopterygii</taxon>
        <taxon>Teleostei</taxon>
        <taxon>Neoteleostei</taxon>
        <taxon>Acanthomorphata</taxon>
        <taxon>Ovalentaria</taxon>
        <taxon>Atherinomorphae</taxon>
        <taxon>Beloniformes</taxon>
        <taxon>Adrianichthyidae</taxon>
        <taxon>Oryziinae</taxon>
        <taxon>Oryzias</taxon>
    </lineage>
</organism>
<dbReference type="Pfam" id="PF00400">
    <property type="entry name" value="WD40"/>
    <property type="match status" value="1"/>
</dbReference>
<dbReference type="GO" id="GO:0005776">
    <property type="term" value="C:autophagosome"/>
    <property type="evidence" value="ECO:0007669"/>
    <property type="project" value="UniProtKB-SubCell"/>
</dbReference>
<dbReference type="InterPro" id="IPR000409">
    <property type="entry name" value="BEACH_dom"/>
</dbReference>
<dbReference type="SUPFAM" id="SSF56112">
    <property type="entry name" value="Protein kinase-like (PK-like)"/>
    <property type="match status" value="1"/>
</dbReference>
<dbReference type="SUPFAM" id="SSF50978">
    <property type="entry name" value="WD40 repeat-like"/>
    <property type="match status" value="1"/>
</dbReference>
<dbReference type="Pfam" id="PF02138">
    <property type="entry name" value="Beach"/>
    <property type="match status" value="1"/>
</dbReference>
<dbReference type="SMART" id="SM00320">
    <property type="entry name" value="WD40"/>
    <property type="match status" value="7"/>
</dbReference>
<evidence type="ECO:0000256" key="2">
    <source>
        <dbReference type="ARBA" id="ARBA00022574"/>
    </source>
</evidence>
<reference evidence="7" key="3">
    <citation type="submission" date="2025-08" db="UniProtKB">
        <authorList>
            <consortium name="Ensembl"/>
        </authorList>
    </citation>
    <scope>IDENTIFICATION</scope>
    <source>
        <strain evidence="7">HSOK</strain>
    </source>
</reference>
<feature type="compositionally biased region" description="Acidic residues" evidence="5">
    <location>
        <begin position="1167"/>
        <end position="1176"/>
    </location>
</feature>
<name>A0A3P9JDJ5_ORYLA</name>
<dbReference type="InterPro" id="IPR052651">
    <property type="entry name" value="WDR81"/>
</dbReference>
<dbReference type="PANTHER" id="PTHR44662">
    <property type="entry name" value="WD REPEAT-CONTAINING PROTEIN 81"/>
    <property type="match status" value="1"/>
</dbReference>
<dbReference type="Gene3D" id="1.10.1540.10">
    <property type="entry name" value="BEACH domain"/>
    <property type="match status" value="1"/>
</dbReference>
<reference key="1">
    <citation type="journal article" date="2007" name="Nature">
        <title>The medaka draft genome and insights into vertebrate genome evolution.</title>
        <authorList>
            <person name="Kasahara M."/>
            <person name="Naruse K."/>
            <person name="Sasaki S."/>
            <person name="Nakatani Y."/>
            <person name="Qu W."/>
            <person name="Ahsan B."/>
            <person name="Yamada T."/>
            <person name="Nagayasu Y."/>
            <person name="Doi K."/>
            <person name="Kasai Y."/>
            <person name="Jindo T."/>
            <person name="Kobayashi D."/>
            <person name="Shimada A."/>
            <person name="Toyoda A."/>
            <person name="Kuroki Y."/>
            <person name="Fujiyama A."/>
            <person name="Sasaki T."/>
            <person name="Shimizu A."/>
            <person name="Asakawa S."/>
            <person name="Shimizu N."/>
            <person name="Hashimoto S."/>
            <person name="Yang J."/>
            <person name="Lee Y."/>
            <person name="Matsushima K."/>
            <person name="Sugano S."/>
            <person name="Sakaizumi M."/>
            <person name="Narita T."/>
            <person name="Ohishi K."/>
            <person name="Haga S."/>
            <person name="Ohta F."/>
            <person name="Nomoto H."/>
            <person name="Nogata K."/>
            <person name="Morishita T."/>
            <person name="Endo T."/>
            <person name="Shin-I T."/>
            <person name="Takeda H."/>
            <person name="Morishita S."/>
            <person name="Kohara Y."/>
        </authorList>
    </citation>
    <scope>NUCLEOTIDE SEQUENCE [LARGE SCALE GENOMIC DNA]</scope>
    <source>
        <strain>Hd-rR</strain>
    </source>
</reference>
<reference evidence="7" key="4">
    <citation type="submission" date="2025-09" db="UniProtKB">
        <authorList>
            <consortium name="Ensembl"/>
        </authorList>
    </citation>
    <scope>IDENTIFICATION</scope>
    <source>
        <strain evidence="7">HSOK</strain>
    </source>
</reference>
<feature type="region of interest" description="Disordered" evidence="5">
    <location>
        <begin position="1099"/>
        <end position="1176"/>
    </location>
</feature>
<evidence type="ECO:0000313" key="7">
    <source>
        <dbReference type="Ensembl" id="ENSORLP00015030372.1"/>
    </source>
</evidence>
<dbReference type="InterPro" id="IPR011009">
    <property type="entry name" value="Kinase-like_dom_sf"/>
</dbReference>
<evidence type="ECO:0000259" key="6">
    <source>
        <dbReference type="PROSITE" id="PS50197"/>
    </source>
</evidence>
<dbReference type="Proteomes" id="UP000265200">
    <property type="component" value="Chromosome 13"/>
</dbReference>
<dbReference type="Gene3D" id="2.130.10.10">
    <property type="entry name" value="YVTN repeat-like/Quinoprotein amine dehydrogenase"/>
    <property type="match status" value="2"/>
</dbReference>
<evidence type="ECO:0000256" key="1">
    <source>
        <dbReference type="ARBA" id="ARBA00004419"/>
    </source>
</evidence>
<dbReference type="InterPro" id="IPR036322">
    <property type="entry name" value="WD40_repeat_dom_sf"/>
</dbReference>
<dbReference type="FunFam" id="1.10.1540.10:FF:000003">
    <property type="entry name" value="WD repeat-containing protein 81 isoform X1"/>
    <property type="match status" value="1"/>
</dbReference>
<proteinExistence type="predicted"/>
<dbReference type="InterPro" id="IPR015943">
    <property type="entry name" value="WD40/YVTN_repeat-like_dom_sf"/>
</dbReference>
<evidence type="ECO:0000313" key="8">
    <source>
        <dbReference type="Proteomes" id="UP000265200"/>
    </source>
</evidence>
<dbReference type="PANTHER" id="PTHR44662:SF1">
    <property type="entry name" value="WD REPEAT-CONTAINING PROTEIN 81"/>
    <property type="match status" value="1"/>
</dbReference>
<dbReference type="PROSITE" id="PS50082">
    <property type="entry name" value="WD_REPEATS_2"/>
    <property type="match status" value="1"/>
</dbReference>
<feature type="region of interest" description="Disordered" evidence="5">
    <location>
        <begin position="1221"/>
        <end position="1245"/>
    </location>
</feature>
<feature type="domain" description="BEACH" evidence="6">
    <location>
        <begin position="482"/>
        <end position="585"/>
    </location>
</feature>
<evidence type="ECO:0000256" key="3">
    <source>
        <dbReference type="ARBA" id="ARBA00022737"/>
    </source>
</evidence>
<protein>
    <submittedName>
        <fullName evidence="7">WD repeat domain 81</fullName>
    </submittedName>
</protein>
<feature type="region of interest" description="Disordered" evidence="5">
    <location>
        <begin position="630"/>
        <end position="654"/>
    </location>
</feature>
<keyword evidence="2 4" id="KW-0853">WD repeat</keyword>
<feature type="compositionally biased region" description="Low complexity" evidence="5">
    <location>
        <begin position="1124"/>
        <end position="1137"/>
    </location>
</feature>
<dbReference type="InterPro" id="IPR001680">
    <property type="entry name" value="WD40_rpt"/>
</dbReference>
<keyword evidence="3" id="KW-0677">Repeat</keyword>
<comment type="subcellular location">
    <subcellularLocation>
        <location evidence="1">Cytoplasmic vesicle</location>
        <location evidence="1">Autophagosome</location>
    </subcellularLocation>
</comment>
<dbReference type="SMART" id="SM01026">
    <property type="entry name" value="Beach"/>
    <property type="match status" value="1"/>
</dbReference>
<dbReference type="Ensembl" id="ENSORLT00015032934.1">
    <property type="protein sequence ID" value="ENSORLP00015030372.1"/>
    <property type="gene ID" value="ENSORLG00015014045.1"/>
</dbReference>
<sequence length="2010" mass="222136">MDWLMDAVEQDLGVERRQQGPGRRPGELIALVSVRWLMGLRERKVLRCARFESSSAAEISTYLQSSQAKLPPGWTRVCIQGVIKSKLNYKLARDACHQQMEVPSQDSYSRTMQCVSQHNVRNLWREVHYKLVQTYAGASEQLHISAVHAVRHALEKLFNSTFISPDKVSPSLSPSKERDNLLPSCSSCFSKSQSENSCPNVLPAEGLLETAEMFYVILPYTQYSLHDIVSFSPAKLANSHAKVLFIIYQVLTALQACHSSGLSCGELSLHDIAVDDQLWCRLKVNLAHYEDLGAKVKVDSDATFNQQPNNLLLKELSHASQGNKRLCNDCFGELKTLVLDWVHGQFRDLRRSKFRLNKGDKQLDFTYEMTKEALAAAGGNGLSGGGVGGDFSICSGAGGAGQSEHLHVPHHISDVLSDITYYVYKARQTPKSVLCSHVRSQWEPNEYPASMERMQSWTPDECIPEFYTDPSIFYSIHPDMPDLDVPSWCKSYEEFIDVHRRLLESREVSQHLHHWIDLTFGYKLSGKEAVKAKNVCLHLVDNHTNLTTYGVVQLFDQPHPPRLSPTQYAPPEPPLLGLAALDVPSLNITALNTVSDTVDGMVPESTGCESSSWAMADRDDELEQGTEALDSLTSAGSSNSVSSPVPLPSVNTAGGKGSVEHTILITQSPSSFSGDLTSGLGPGLRSSVLQRGWSTNKRQTETMTNPEETKITLPEGFNPLQPLEELEKLNNFLVKNVHTNVCQLAATGGSPRKGLTTESRPSLTQLYQRDMQALGVVIAEIFYSAKLRRLKPGSPLRQRFQAIMRLCSASLRDVPLPLQHALETLLLIDRHSRVVQREEQDCSNPLLFRYDPICDGLPPPSPQQLLNTFITPFPFPSYFSALHHFIFSYHTKMDTVCSLQGRDVVFHLWQQLEALLRSDITAEGLEILLPFILALMHEESTAVYAAWYLFEPISKVLGPRNANKYLVKPLVNVYENPHCLRGRFYLYTDCFVLQLIVRLGLQAFLSSLLPHVFQVLSGFESSMSMTGGEACKELRRGGCNLEEEEDYQCGEGLSPRNVGGSATSGGVGGMGDPGLVDYSSGISLSEQVFLSEAEDFQNEFYDNNGAGGKQQSQNSASKDQDQESLSLGKLSDKSSTSELSLGDDSMRDRASLKSADSSQDLKHASEGEEGGEIEEEEVTKMTKYGAEDMAHSNLEQSGCAEETTTTVASVEREFMNGLALEETEKGIEEEQEEEDDSNPSEDSKEKEQKILLDIVCKTVRWLSAKLGPTVTSRYVARNLLRLLTNCYIGPKNHQFVICPSEESHLQAVGMGSVYEKKPVVGDHTAGPVLDCLIYIAQLYGEPVLTYQYLPYIGYLVSSPSSQRLNTRKEACLLGAVALAQKIIVFLSDATLMDMLMKINQDVLLPLLDLLTTPKMGFPSGVQTRTALCLKTLSLMALIFLRIGREMVQRHMADTLRRFFAVFSLLDSLQPQLECASHRLVGDVAVVDVCTPEGSNVTYEMGTLEELQTVFNPEMAHASYIPFYCLIGDTAIRKLVPNHELVWQMAQSYQQSVSLGSAQKNLISAPLSPTSSFARHVHCSSFPAPSSRFNSEGDLLPESGTFGSHLVGNRIQVSHDIAYNSSTNPSLAGGRSSQNTSVISNASTFAASAMSGTCFSSWLTGPSPEDSALKQELPRSSRLLQGNWLAYWQYEIGLNQQDSHFHFYQIRLQSFLGHSGTAKCLAPLVGEDYFLSGSKDKTVKLWPLYNYGDGTKEVEPRLTYTEHRKSVYYVGQLEASQEVVSCDGTIHLWDQYTGKQICSYDALDGKNPITAVTTMPAPHCSVVFGSADSVLRFIDPRKRGLQHEFRLAYNNVSAGLIRYLAVSPSGRTVAAGFSSGYIVMLDARTGLVLKGWPAHEGDILQMKAAEGNLVISSSTDYTLAVWKDLENKPLRQYKSQSDHIHTFDLYGSQIVTGTVSNKIGMYSMADISLSPVSSTKLSSENFRGTLTSLAVLPTKRLLLLGSENGAIRLLA</sequence>
<dbReference type="CDD" id="cd06071">
    <property type="entry name" value="Beach"/>
    <property type="match status" value="1"/>
</dbReference>
<accession>A0A3P9JDJ5</accession>
<reference evidence="7 8" key="2">
    <citation type="submission" date="2017-04" db="EMBL/GenBank/DDBJ databases">
        <title>CpG methylation of centromeres and impact of large insertions on vertebrate speciation.</title>
        <authorList>
            <person name="Ichikawa K."/>
            <person name="Yoshimura J."/>
            <person name="Morishita S."/>
        </authorList>
    </citation>
    <scope>NUCLEOTIDE SEQUENCE</scope>
    <source>
        <strain evidence="7 8">HSOK</strain>
    </source>
</reference>
<evidence type="ECO:0000256" key="4">
    <source>
        <dbReference type="PROSITE-ProRule" id="PRU00221"/>
    </source>
</evidence>
<feature type="compositionally biased region" description="Low complexity" evidence="5">
    <location>
        <begin position="631"/>
        <end position="652"/>
    </location>
</feature>